<dbReference type="OrthoDB" id="7616520at2759"/>
<keyword evidence="2" id="KW-1185">Reference proteome</keyword>
<reference evidence="1 2" key="1">
    <citation type="journal article" date="2019" name="Sci. Rep.">
        <title>Orb-weaving spider Araneus ventricosus genome elucidates the spidroin gene catalogue.</title>
        <authorList>
            <person name="Kono N."/>
            <person name="Nakamura H."/>
            <person name="Ohtoshi R."/>
            <person name="Moran D.A.P."/>
            <person name="Shinohara A."/>
            <person name="Yoshida Y."/>
            <person name="Fujiwara M."/>
            <person name="Mori M."/>
            <person name="Tomita M."/>
            <person name="Arakawa K."/>
        </authorList>
    </citation>
    <scope>NUCLEOTIDE SEQUENCE [LARGE SCALE GENOMIC DNA]</scope>
</reference>
<evidence type="ECO:0000313" key="2">
    <source>
        <dbReference type="Proteomes" id="UP000499080"/>
    </source>
</evidence>
<gene>
    <name evidence="1" type="ORF">AVEN_3684_1</name>
</gene>
<evidence type="ECO:0000313" key="1">
    <source>
        <dbReference type="EMBL" id="GBL62223.1"/>
    </source>
</evidence>
<name>A0A4Y1ZQE0_ARAVE</name>
<sequence length="92" mass="10584">MTADSMVNSLAFKKLNGDNWKQWKFNTETLLCYDGLFGFMEGTEKEPTEDKVSEKDKIEFRHCKQKAISTIVMGINEDHQILIIGLKDAKQI</sequence>
<dbReference type="AlphaFoldDB" id="A0A4Y1ZQE0"/>
<proteinExistence type="predicted"/>
<protein>
    <submittedName>
        <fullName evidence="1">Uncharacterized protein</fullName>
    </submittedName>
</protein>
<comment type="caution">
    <text evidence="1">The sequence shown here is derived from an EMBL/GenBank/DDBJ whole genome shotgun (WGS) entry which is preliminary data.</text>
</comment>
<accession>A0A4Y1ZQE0</accession>
<dbReference type="EMBL" id="BGPR01152139">
    <property type="protein sequence ID" value="GBL62223.1"/>
    <property type="molecule type" value="Genomic_DNA"/>
</dbReference>
<dbReference type="Proteomes" id="UP000499080">
    <property type="component" value="Unassembled WGS sequence"/>
</dbReference>
<organism evidence="1 2">
    <name type="scientific">Araneus ventricosus</name>
    <name type="common">Orbweaver spider</name>
    <name type="synonym">Epeira ventricosa</name>
    <dbReference type="NCBI Taxonomy" id="182803"/>
    <lineage>
        <taxon>Eukaryota</taxon>
        <taxon>Metazoa</taxon>
        <taxon>Ecdysozoa</taxon>
        <taxon>Arthropoda</taxon>
        <taxon>Chelicerata</taxon>
        <taxon>Arachnida</taxon>
        <taxon>Araneae</taxon>
        <taxon>Araneomorphae</taxon>
        <taxon>Entelegynae</taxon>
        <taxon>Araneoidea</taxon>
        <taxon>Araneidae</taxon>
        <taxon>Araneus</taxon>
    </lineage>
</organism>